<name>A0A179H2J6_PURLI</name>
<evidence type="ECO:0000313" key="1">
    <source>
        <dbReference type="EMBL" id="OAQ84384.1"/>
    </source>
</evidence>
<proteinExistence type="predicted"/>
<protein>
    <submittedName>
        <fullName evidence="1">Uncharacterized protein</fullName>
    </submittedName>
</protein>
<sequence length="97" mass="10437">MRTSSKILCTRPFGRCALRVGSGDFWSRRKEGGECVQVDLNFASSETRGWRGAGERAFLGELKTGGQAAGVAPRLEAPHGSVSKNVDSVAVQLMHNM</sequence>
<evidence type="ECO:0000313" key="2">
    <source>
        <dbReference type="EMBL" id="OAQ91174.1"/>
    </source>
</evidence>
<gene>
    <name evidence="1" type="ORF">VFPBJ_03152</name>
    <name evidence="2" type="ORF">VFPFJ_05333</name>
</gene>
<reference evidence="1 3" key="1">
    <citation type="submission" date="2016-01" db="EMBL/GenBank/DDBJ databases">
        <title>Biosynthesis of antibiotic leucinostatins and their inhibition on Phytophthora in bio-control Purpureocillium lilacinum.</title>
        <authorList>
            <person name="Wang G."/>
            <person name="Liu Z."/>
            <person name="Lin R."/>
            <person name="Li E."/>
            <person name="Mao Z."/>
            <person name="Ling J."/>
            <person name="Yin W."/>
            <person name="Xie B."/>
        </authorList>
    </citation>
    <scope>NUCLEOTIDE SEQUENCE [LARGE SCALE GENOMIC DNA]</scope>
    <source>
        <strain evidence="1">PLBJ-1</strain>
        <strain evidence="2">PLFJ-1</strain>
    </source>
</reference>
<dbReference type="EMBL" id="LSBH01000002">
    <property type="protein sequence ID" value="OAQ84384.1"/>
    <property type="molecule type" value="Genomic_DNA"/>
</dbReference>
<dbReference type="Proteomes" id="UP000078240">
    <property type="component" value="Unassembled WGS sequence"/>
</dbReference>
<accession>A0A179H2J6</accession>
<dbReference type="AlphaFoldDB" id="A0A179H2J6"/>
<evidence type="ECO:0000313" key="3">
    <source>
        <dbReference type="Proteomes" id="UP000078240"/>
    </source>
</evidence>
<organism evidence="1 3">
    <name type="scientific">Purpureocillium lilacinum</name>
    <name type="common">Paecilomyces lilacinus</name>
    <dbReference type="NCBI Taxonomy" id="33203"/>
    <lineage>
        <taxon>Eukaryota</taxon>
        <taxon>Fungi</taxon>
        <taxon>Dikarya</taxon>
        <taxon>Ascomycota</taxon>
        <taxon>Pezizomycotina</taxon>
        <taxon>Sordariomycetes</taxon>
        <taxon>Hypocreomycetidae</taxon>
        <taxon>Hypocreales</taxon>
        <taxon>Ophiocordycipitaceae</taxon>
        <taxon>Purpureocillium</taxon>
    </lineage>
</organism>
<dbReference type="EMBL" id="LSBI01000004">
    <property type="protein sequence ID" value="OAQ91174.1"/>
    <property type="molecule type" value="Genomic_DNA"/>
</dbReference>
<comment type="caution">
    <text evidence="1">The sequence shown here is derived from an EMBL/GenBank/DDBJ whole genome shotgun (WGS) entry which is preliminary data.</text>
</comment>
<dbReference type="Proteomes" id="UP000078340">
    <property type="component" value="Unassembled WGS sequence"/>
</dbReference>